<dbReference type="InterPro" id="IPR013078">
    <property type="entry name" value="His_Pase_superF_clade-1"/>
</dbReference>
<dbReference type="InterPro" id="IPR029033">
    <property type="entry name" value="His_PPase_superfam"/>
</dbReference>
<organism evidence="2">
    <name type="scientific">Streptomyces sp. R44</name>
    <dbReference type="NCBI Taxonomy" id="3238633"/>
    <lineage>
        <taxon>Bacteria</taxon>
        <taxon>Bacillati</taxon>
        <taxon>Actinomycetota</taxon>
        <taxon>Actinomycetes</taxon>
        <taxon>Kitasatosporales</taxon>
        <taxon>Streptomycetaceae</taxon>
        <taxon>Streptomyces</taxon>
    </lineage>
</organism>
<name>A0AB39TBJ3_9ACTN</name>
<accession>A0AB39TBJ3</accession>
<dbReference type="AlphaFoldDB" id="A0AB39TBJ3"/>
<evidence type="ECO:0000256" key="1">
    <source>
        <dbReference type="SAM" id="MobiDB-lite"/>
    </source>
</evidence>
<sequence length="191" mass="20238">MPPSTETPERAGSAADGRPRRLFVLRHAKSAWPDGVADRDRPLGPRGLRDAPAAGSFLAESGVRPDLALCSPARRARETWELAAAELDGPVPTRHDPRLYGADASELLDVLHGVPDEVATLLLVGHNPGLEDLIPLLAARAVGDALDRVRSKFPTSAIAVLTWSGTWTDLRPGAALLTDLAIPRGARTDSG</sequence>
<dbReference type="EMBL" id="CP163444">
    <property type="protein sequence ID" value="XDQ75903.1"/>
    <property type="molecule type" value="Genomic_DNA"/>
</dbReference>
<evidence type="ECO:0000313" key="2">
    <source>
        <dbReference type="EMBL" id="XDQ75903.1"/>
    </source>
</evidence>
<dbReference type="CDD" id="cd07067">
    <property type="entry name" value="HP_PGM_like"/>
    <property type="match status" value="1"/>
</dbReference>
<dbReference type="Gene3D" id="3.40.50.1240">
    <property type="entry name" value="Phosphoglycerate mutase-like"/>
    <property type="match status" value="1"/>
</dbReference>
<dbReference type="SUPFAM" id="SSF53254">
    <property type="entry name" value="Phosphoglycerate mutase-like"/>
    <property type="match status" value="1"/>
</dbReference>
<dbReference type="SMART" id="SM00855">
    <property type="entry name" value="PGAM"/>
    <property type="match status" value="1"/>
</dbReference>
<gene>
    <name evidence="2" type="ORF">AB5J54_37655</name>
</gene>
<feature type="region of interest" description="Disordered" evidence="1">
    <location>
        <begin position="1"/>
        <end position="20"/>
    </location>
</feature>
<dbReference type="RefSeq" id="WP_369148441.1">
    <property type="nucleotide sequence ID" value="NZ_CP163444.1"/>
</dbReference>
<protein>
    <submittedName>
        <fullName evidence="2">Histidine phosphatase family protein</fullName>
    </submittedName>
</protein>
<reference evidence="2" key="1">
    <citation type="submission" date="2024-07" db="EMBL/GenBank/DDBJ databases">
        <authorList>
            <person name="Yu S.T."/>
        </authorList>
    </citation>
    <scope>NUCLEOTIDE SEQUENCE</scope>
    <source>
        <strain evidence="2">R44</strain>
    </source>
</reference>
<dbReference type="Pfam" id="PF00300">
    <property type="entry name" value="His_Phos_1"/>
    <property type="match status" value="1"/>
</dbReference>
<dbReference type="PANTHER" id="PTHR47623">
    <property type="entry name" value="OS09G0287300 PROTEIN"/>
    <property type="match status" value="1"/>
</dbReference>
<dbReference type="PANTHER" id="PTHR47623:SF1">
    <property type="entry name" value="OS09G0287300 PROTEIN"/>
    <property type="match status" value="1"/>
</dbReference>
<proteinExistence type="predicted"/>